<dbReference type="PANTHER" id="PTHR44591">
    <property type="entry name" value="STRESS RESPONSE REGULATOR PROTEIN 1"/>
    <property type="match status" value="1"/>
</dbReference>
<name>A0A934W7E5_9BURK</name>
<reference evidence="4" key="1">
    <citation type="submission" date="2021-01" db="EMBL/GenBank/DDBJ databases">
        <title>Genome sequence of strain Noviherbaspirillum sp. DKR-6.</title>
        <authorList>
            <person name="Chaudhary D.K."/>
        </authorList>
    </citation>
    <scope>NUCLEOTIDE SEQUENCE</scope>
    <source>
        <strain evidence="4">DKR-6</strain>
    </source>
</reference>
<feature type="domain" description="Response regulatory" evidence="3">
    <location>
        <begin position="10"/>
        <end position="126"/>
    </location>
</feature>
<gene>
    <name evidence="4" type="ORF">JJB74_22180</name>
</gene>
<dbReference type="Gene3D" id="3.40.50.2300">
    <property type="match status" value="1"/>
</dbReference>
<dbReference type="CDD" id="cd17580">
    <property type="entry name" value="REC_2_DhkD-like"/>
    <property type="match status" value="1"/>
</dbReference>
<sequence length="132" mass="14510">MHHQTPKALRILLVDDNVDAAEMLKLLLEFSGHDVTVVHDPNVALKHAIVEPPHVAILDIGLPIMDGHELARRLKADTKTAKIHLIAVSGYAQREDLNKSKAAGFDHHFVKPVNIEILTGLLNEIEAGSRIS</sequence>
<protein>
    <submittedName>
        <fullName evidence="4">Response regulator</fullName>
    </submittedName>
</protein>
<dbReference type="EMBL" id="JAEPBG010000011">
    <property type="protein sequence ID" value="MBK4737337.1"/>
    <property type="molecule type" value="Genomic_DNA"/>
</dbReference>
<dbReference type="AlphaFoldDB" id="A0A934W7E5"/>
<dbReference type="Proteomes" id="UP000622890">
    <property type="component" value="Unassembled WGS sequence"/>
</dbReference>
<dbReference type="PANTHER" id="PTHR44591:SF3">
    <property type="entry name" value="RESPONSE REGULATORY DOMAIN-CONTAINING PROTEIN"/>
    <property type="match status" value="1"/>
</dbReference>
<dbReference type="SMART" id="SM00448">
    <property type="entry name" value="REC"/>
    <property type="match status" value="1"/>
</dbReference>
<evidence type="ECO:0000256" key="1">
    <source>
        <dbReference type="ARBA" id="ARBA00022553"/>
    </source>
</evidence>
<comment type="caution">
    <text evidence="4">The sequence shown here is derived from an EMBL/GenBank/DDBJ whole genome shotgun (WGS) entry which is preliminary data.</text>
</comment>
<keyword evidence="5" id="KW-1185">Reference proteome</keyword>
<evidence type="ECO:0000256" key="2">
    <source>
        <dbReference type="PROSITE-ProRule" id="PRU00169"/>
    </source>
</evidence>
<dbReference type="InterPro" id="IPR001789">
    <property type="entry name" value="Sig_transdc_resp-reg_receiver"/>
</dbReference>
<proteinExistence type="predicted"/>
<evidence type="ECO:0000259" key="3">
    <source>
        <dbReference type="PROSITE" id="PS50110"/>
    </source>
</evidence>
<dbReference type="SUPFAM" id="SSF52172">
    <property type="entry name" value="CheY-like"/>
    <property type="match status" value="1"/>
</dbReference>
<dbReference type="InterPro" id="IPR011006">
    <property type="entry name" value="CheY-like_superfamily"/>
</dbReference>
<keyword evidence="1 2" id="KW-0597">Phosphoprotein</keyword>
<accession>A0A934W7E5</accession>
<evidence type="ECO:0000313" key="5">
    <source>
        <dbReference type="Proteomes" id="UP000622890"/>
    </source>
</evidence>
<dbReference type="InterPro" id="IPR050595">
    <property type="entry name" value="Bact_response_regulator"/>
</dbReference>
<dbReference type="PROSITE" id="PS50110">
    <property type="entry name" value="RESPONSE_REGULATORY"/>
    <property type="match status" value="1"/>
</dbReference>
<organism evidence="4 5">
    <name type="scientific">Noviherbaspirillum pedocola</name>
    <dbReference type="NCBI Taxonomy" id="2801341"/>
    <lineage>
        <taxon>Bacteria</taxon>
        <taxon>Pseudomonadati</taxon>
        <taxon>Pseudomonadota</taxon>
        <taxon>Betaproteobacteria</taxon>
        <taxon>Burkholderiales</taxon>
        <taxon>Oxalobacteraceae</taxon>
        <taxon>Noviherbaspirillum</taxon>
    </lineage>
</organism>
<feature type="modified residue" description="4-aspartylphosphate" evidence="2">
    <location>
        <position position="59"/>
    </location>
</feature>
<dbReference type="RefSeq" id="WP_200595542.1">
    <property type="nucleotide sequence ID" value="NZ_JAEPBG010000011.1"/>
</dbReference>
<dbReference type="Pfam" id="PF00072">
    <property type="entry name" value="Response_reg"/>
    <property type="match status" value="1"/>
</dbReference>
<dbReference type="GO" id="GO:0000160">
    <property type="term" value="P:phosphorelay signal transduction system"/>
    <property type="evidence" value="ECO:0007669"/>
    <property type="project" value="InterPro"/>
</dbReference>
<evidence type="ECO:0000313" key="4">
    <source>
        <dbReference type="EMBL" id="MBK4737337.1"/>
    </source>
</evidence>